<protein>
    <submittedName>
        <fullName evidence="2">Beta-lactamase-like protein</fullName>
    </submittedName>
</protein>
<sequence length="295" mass="33401">MTLLSSIRVSDRTWMLTFDDDISVMIIIGTQHTVLCDTHLGPDSIQEINGFLASIDHPDNLFIFNSHSDWDHIWGNCAFPDSIIAAHTTCRKRMSERSAFDLVRNGGKTRGPVQILLPNLTFDSRLCLENDDIEFMHAPGHTIDSSVCLDRKGEILYVGDLVEDPIPYIDYDRIDGYIKTLESLVSSSIQVFISSHSGIITRDLIRSNISYLNAVLTGKEVDMSSFGVYKAVHQANLNTLIIFRYEALAREILGDTFSFETFWSGIPDQEGSDQESLENFLNEYLHEIRKRKGFP</sequence>
<dbReference type="InterPro" id="IPR036866">
    <property type="entry name" value="RibonucZ/Hydroxyglut_hydro"/>
</dbReference>
<evidence type="ECO:0000313" key="3">
    <source>
        <dbReference type="Proteomes" id="UP000001941"/>
    </source>
</evidence>
<dbReference type="InterPro" id="IPR001279">
    <property type="entry name" value="Metallo-B-lactamas"/>
</dbReference>
<dbReference type="Gene3D" id="3.60.15.10">
    <property type="entry name" value="Ribonuclease Z/Hydroxyacylglutathione hydrolase-like"/>
    <property type="match status" value="1"/>
</dbReference>
<dbReference type="Pfam" id="PF00753">
    <property type="entry name" value="Lactamase_B"/>
    <property type="match status" value="1"/>
</dbReference>
<dbReference type="SMART" id="SM00849">
    <property type="entry name" value="Lactamase_B"/>
    <property type="match status" value="1"/>
</dbReference>
<accession>Q2FLY1</accession>
<dbReference type="HOGENOM" id="CLU_078489_0_0_2"/>
<dbReference type="InterPro" id="IPR050855">
    <property type="entry name" value="NDM-1-like"/>
</dbReference>
<dbReference type="eggNOG" id="arCOG00504">
    <property type="taxonomic scope" value="Archaea"/>
</dbReference>
<reference evidence="3" key="1">
    <citation type="journal article" date="2016" name="Stand. Genomic Sci.">
        <title>Complete genome sequence of Methanospirillum hungatei type strain JF1.</title>
        <authorList>
            <person name="Gunsalus R.P."/>
            <person name="Cook L.E."/>
            <person name="Crable B."/>
            <person name="Rohlin L."/>
            <person name="McDonald E."/>
            <person name="Mouttaki H."/>
            <person name="Sieber J.R."/>
            <person name="Poweleit N."/>
            <person name="Zhou H."/>
            <person name="Lapidus A.L."/>
            <person name="Daligault H.E."/>
            <person name="Land M."/>
            <person name="Gilna P."/>
            <person name="Ivanova N."/>
            <person name="Kyrpides N."/>
            <person name="Culley D.E."/>
            <person name="McInerney M.J."/>
        </authorList>
    </citation>
    <scope>NUCLEOTIDE SEQUENCE [LARGE SCALE GENOMIC DNA]</scope>
    <source>
        <strain evidence="3">ATCC 27890 / DSM 864 / NBRC 100397 / JF-1</strain>
    </source>
</reference>
<dbReference type="SUPFAM" id="SSF56281">
    <property type="entry name" value="Metallo-hydrolase/oxidoreductase"/>
    <property type="match status" value="1"/>
</dbReference>
<dbReference type="AlphaFoldDB" id="Q2FLY1"/>
<name>Q2FLY1_METHJ</name>
<dbReference type="EnsemblBacteria" id="ABD40981">
    <property type="protein sequence ID" value="ABD40981"/>
    <property type="gene ID" value="Mhun_1235"/>
</dbReference>
<evidence type="ECO:0000313" key="2">
    <source>
        <dbReference type="EMBL" id="ABD40981.1"/>
    </source>
</evidence>
<gene>
    <name evidence="2" type="ordered locus">Mhun_1235</name>
</gene>
<evidence type="ECO:0000259" key="1">
    <source>
        <dbReference type="SMART" id="SM00849"/>
    </source>
</evidence>
<proteinExistence type="predicted"/>
<dbReference type="EMBL" id="CP000254">
    <property type="protein sequence ID" value="ABD40981.1"/>
    <property type="molecule type" value="Genomic_DNA"/>
</dbReference>
<dbReference type="InParanoid" id="Q2FLY1"/>
<keyword evidence="3" id="KW-1185">Reference proteome</keyword>
<dbReference type="Proteomes" id="UP000001941">
    <property type="component" value="Chromosome"/>
</dbReference>
<organism evidence="2 3">
    <name type="scientific">Methanospirillum hungatei JF-1 (strain ATCC 27890 / DSM 864 / NBRC 100397 / JF-1)</name>
    <dbReference type="NCBI Taxonomy" id="323259"/>
    <lineage>
        <taxon>Archaea</taxon>
        <taxon>Methanobacteriati</taxon>
        <taxon>Methanobacteriota</taxon>
        <taxon>Stenosarchaea group</taxon>
        <taxon>Methanomicrobia</taxon>
        <taxon>Methanomicrobiales</taxon>
        <taxon>Methanospirillaceae</taxon>
        <taxon>Methanospirillum</taxon>
    </lineage>
</organism>
<feature type="domain" description="Metallo-beta-lactamase" evidence="1">
    <location>
        <begin position="21"/>
        <end position="196"/>
    </location>
</feature>
<dbReference type="KEGG" id="mhu:Mhun_1235"/>
<dbReference type="STRING" id="323259.Mhun_1235"/>
<dbReference type="PANTHER" id="PTHR42951">
    <property type="entry name" value="METALLO-BETA-LACTAMASE DOMAIN-CONTAINING"/>
    <property type="match status" value="1"/>
</dbReference>